<reference evidence="6" key="2">
    <citation type="submission" date="2013-07" db="EMBL/GenBank/DDBJ databases">
        <authorList>
            <consortium name="The Broad Institute Genome Sequencing Platform"/>
            <person name="Cuomo C."/>
            <person name="Litvintseva A."/>
            <person name="Chen Y."/>
            <person name="Heitman J."/>
            <person name="Sun S."/>
            <person name="Springer D."/>
            <person name="Dromer F."/>
            <person name="Young S.K."/>
            <person name="Zeng Q."/>
            <person name="Gargeya S."/>
            <person name="Fitzgerald M."/>
            <person name="Abouelleil A."/>
            <person name="Alvarado L."/>
            <person name="Berlin A.M."/>
            <person name="Chapman S.B."/>
            <person name="Dewar J."/>
            <person name="Goldberg J."/>
            <person name="Griggs A."/>
            <person name="Gujja S."/>
            <person name="Hansen M."/>
            <person name="Howarth C."/>
            <person name="Imamovic A."/>
            <person name="Larimer J."/>
            <person name="McCowan C."/>
            <person name="Murphy C."/>
            <person name="Pearson M."/>
            <person name="Priest M."/>
            <person name="Roberts A."/>
            <person name="Saif S."/>
            <person name="Shea T."/>
            <person name="Sykes S."/>
            <person name="Wortman J."/>
            <person name="Nusbaum C."/>
            <person name="Birren B."/>
        </authorList>
    </citation>
    <scope>NUCLEOTIDE SEQUENCE</scope>
    <source>
        <strain evidence="6">CBS 10737</strain>
    </source>
</reference>
<dbReference type="PIRSF" id="PIRSF016184">
    <property type="entry name" value="PhzC_PhzF"/>
    <property type="match status" value="1"/>
</dbReference>
<dbReference type="GO" id="GO:0016853">
    <property type="term" value="F:isomerase activity"/>
    <property type="evidence" value="ECO:0007669"/>
    <property type="project" value="UniProtKB-KW"/>
</dbReference>
<dbReference type="PANTHER" id="PTHR13774">
    <property type="entry name" value="PHENAZINE BIOSYNTHESIS PROTEIN"/>
    <property type="match status" value="1"/>
</dbReference>
<reference evidence="5" key="3">
    <citation type="submission" date="2016-07" db="EMBL/GenBank/DDBJ databases">
        <title>Evolution of pathogenesis and genome organization in the Tremellales.</title>
        <authorList>
            <person name="Cuomo C."/>
            <person name="Litvintseva A."/>
            <person name="Heitman J."/>
            <person name="Chen Y."/>
            <person name="Sun S."/>
            <person name="Springer D."/>
            <person name="Dromer F."/>
            <person name="Young S."/>
            <person name="Zeng Q."/>
            <person name="Chapman S."/>
            <person name="Gujja S."/>
            <person name="Saif S."/>
            <person name="Birren B."/>
        </authorList>
    </citation>
    <scope>NUCLEOTIDE SEQUENCE</scope>
    <source>
        <strain evidence="5">CBS 10737</strain>
    </source>
</reference>
<dbReference type="AlphaFoldDB" id="A0A1B9IDN3"/>
<keyword evidence="2" id="KW-0413">Isomerase</keyword>
<dbReference type="SUPFAM" id="SSF54506">
    <property type="entry name" value="Diaminopimelate epimerase-like"/>
    <property type="match status" value="1"/>
</dbReference>
<dbReference type="InterPro" id="IPR003719">
    <property type="entry name" value="Phenazine_PhzF-like"/>
</dbReference>
<name>A0A1B9IDN3_9TREE</name>
<keyword evidence="4" id="KW-0175">Coiled coil</keyword>
<keyword evidence="7" id="KW-1185">Reference proteome</keyword>
<dbReference type="PANTHER" id="PTHR13774:SF17">
    <property type="entry name" value="PHENAZINE BIOSYNTHESIS-LIKE DOMAIN-CONTAINING PROTEIN"/>
    <property type="match status" value="1"/>
</dbReference>
<evidence type="ECO:0008006" key="8">
    <source>
        <dbReference type="Google" id="ProtNLM"/>
    </source>
</evidence>
<protein>
    <recommendedName>
        <fullName evidence="8">Phenazine biosynthesis protein PhzF family protein</fullName>
    </recommendedName>
</protein>
<proteinExistence type="inferred from homology"/>
<dbReference type="Gene3D" id="3.10.310.10">
    <property type="entry name" value="Diaminopimelate Epimerase, Chain A, domain 1"/>
    <property type="match status" value="2"/>
</dbReference>
<evidence type="ECO:0000256" key="4">
    <source>
        <dbReference type="SAM" id="Coils"/>
    </source>
</evidence>
<reference evidence="5" key="1">
    <citation type="submission" date="2013-07" db="EMBL/GenBank/DDBJ databases">
        <title>The Genome Sequence of Cryptococcus pinus CBS10737.</title>
        <authorList>
            <consortium name="The Broad Institute Genome Sequencing Platform"/>
            <person name="Cuomo C."/>
            <person name="Litvintseva A."/>
            <person name="Chen Y."/>
            <person name="Heitman J."/>
            <person name="Sun S."/>
            <person name="Springer D."/>
            <person name="Dromer F."/>
            <person name="Young S.K."/>
            <person name="Zeng Q."/>
            <person name="Gargeya S."/>
            <person name="Fitzgerald M."/>
            <person name="Abouelleil A."/>
            <person name="Alvarado L."/>
            <person name="Berlin A.M."/>
            <person name="Chapman S.B."/>
            <person name="Dewar J."/>
            <person name="Goldberg J."/>
            <person name="Griggs A."/>
            <person name="Gujja S."/>
            <person name="Hansen M."/>
            <person name="Howarth C."/>
            <person name="Imamovic A."/>
            <person name="Larimer J."/>
            <person name="McCowan C."/>
            <person name="Murphy C."/>
            <person name="Pearson M."/>
            <person name="Priest M."/>
            <person name="Roberts A."/>
            <person name="Saif S."/>
            <person name="Shea T."/>
            <person name="Sykes S."/>
            <person name="Wortman J."/>
            <person name="Nusbaum C."/>
            <person name="Birren B."/>
        </authorList>
    </citation>
    <scope>NUCLEOTIDE SEQUENCE [LARGE SCALE GENOMIC DNA]</scope>
    <source>
        <strain evidence="5">CBS 10737</strain>
    </source>
</reference>
<feature type="active site" evidence="3">
    <location>
        <position position="55"/>
    </location>
</feature>
<evidence type="ECO:0000313" key="5">
    <source>
        <dbReference type="EMBL" id="OCF53534.1"/>
    </source>
</evidence>
<gene>
    <name evidence="5" type="ORF">I206_00839</name>
    <name evidence="6" type="ORF">I206_100488</name>
</gene>
<dbReference type="NCBIfam" id="TIGR00654">
    <property type="entry name" value="PhzF_family"/>
    <property type="match status" value="1"/>
</dbReference>
<dbReference type="Pfam" id="PF02567">
    <property type="entry name" value="PhzC-PhzF"/>
    <property type="match status" value="1"/>
</dbReference>
<dbReference type="OrthoDB" id="75169at2759"/>
<sequence length="321" mass="35759">MSSVLPFYLVNAFVVNSNPHSGNQAAVVIFPDKSDERANNDKWLTAVAKDFNFSETAYLVPISSSQDGEEGEWNLRWFTPEVEVTLCGHATLASSRILFSLNPNLQIIKFKTRFSGQLLAKRIEDKVQITLPTLDSKTLSQENVIKTDHQDEIEKLENAFNLKNKEDKILGSFELEFSGHRSLIIQLNENVDIATIKVDKNALVKVTGCAVVTRVDKAQSIKTKQLHVHSRVFGPALGIDEDPVTGSSHAHLTGYYLLSKGAKYIPEDLLEQVKSQTELTLIGHQRSSRGGELICKLDENDDKYVNLIGKSHMFGKGTLYA</sequence>
<organism evidence="5">
    <name type="scientific">Kwoniella pini CBS 10737</name>
    <dbReference type="NCBI Taxonomy" id="1296096"/>
    <lineage>
        <taxon>Eukaryota</taxon>
        <taxon>Fungi</taxon>
        <taxon>Dikarya</taxon>
        <taxon>Basidiomycota</taxon>
        <taxon>Agaricomycotina</taxon>
        <taxon>Tremellomycetes</taxon>
        <taxon>Tremellales</taxon>
        <taxon>Cryptococcaceae</taxon>
        <taxon>Kwoniella</taxon>
    </lineage>
</organism>
<dbReference type="EMBL" id="KI894007">
    <property type="protein sequence ID" value="OCF53534.1"/>
    <property type="molecule type" value="Genomic_DNA"/>
</dbReference>
<comment type="similarity">
    <text evidence="1">Belongs to the PhzF family.</text>
</comment>
<evidence type="ECO:0000256" key="1">
    <source>
        <dbReference type="ARBA" id="ARBA00008270"/>
    </source>
</evidence>
<dbReference type="STRING" id="1296096.A0A1B9IDN3"/>
<evidence type="ECO:0000313" key="7">
    <source>
        <dbReference type="Proteomes" id="UP000094020"/>
    </source>
</evidence>
<dbReference type="EMBL" id="CP144519">
    <property type="protein sequence ID" value="WWC66585.1"/>
    <property type="molecule type" value="Genomic_DNA"/>
</dbReference>
<feature type="coiled-coil region" evidence="4">
    <location>
        <begin position="139"/>
        <end position="166"/>
    </location>
</feature>
<dbReference type="Proteomes" id="UP000094020">
    <property type="component" value="Chromosome 1"/>
</dbReference>
<evidence type="ECO:0000256" key="2">
    <source>
        <dbReference type="ARBA" id="ARBA00023235"/>
    </source>
</evidence>
<evidence type="ECO:0000313" key="6">
    <source>
        <dbReference type="EMBL" id="WWC66585.1"/>
    </source>
</evidence>
<accession>A0A1B9IDN3</accession>
<dbReference type="KEGG" id="kpin:30169208"/>
<reference evidence="6" key="4">
    <citation type="submission" date="2024-02" db="EMBL/GenBank/DDBJ databases">
        <title>Comparative genomics of Cryptococcus and Kwoniella reveals pathogenesis evolution and contrasting modes of karyotype evolution via chromosome fusion or intercentromeric recombination.</title>
        <authorList>
            <person name="Coelho M.A."/>
            <person name="David-Palma M."/>
            <person name="Shea T."/>
            <person name="Bowers K."/>
            <person name="McGinley-Smith S."/>
            <person name="Mohammad A.W."/>
            <person name="Gnirke A."/>
            <person name="Yurkov A.M."/>
            <person name="Nowrousian M."/>
            <person name="Sun S."/>
            <person name="Cuomo C.A."/>
            <person name="Heitman J."/>
        </authorList>
    </citation>
    <scope>NUCLEOTIDE SEQUENCE</scope>
    <source>
        <strain evidence="6">CBS 10737</strain>
    </source>
</reference>
<dbReference type="GO" id="GO:0005737">
    <property type="term" value="C:cytoplasm"/>
    <property type="evidence" value="ECO:0007669"/>
    <property type="project" value="TreeGrafter"/>
</dbReference>
<evidence type="ECO:0000256" key="3">
    <source>
        <dbReference type="PIRSR" id="PIRSR016184-1"/>
    </source>
</evidence>
<dbReference type="GeneID" id="30169208"/>
<dbReference type="RefSeq" id="XP_019014753.1">
    <property type="nucleotide sequence ID" value="XM_019152615.1"/>
</dbReference>